<dbReference type="CDD" id="cd06526">
    <property type="entry name" value="metazoan_ACD"/>
    <property type="match status" value="1"/>
</dbReference>
<feature type="region of interest" description="Disordered" evidence="6">
    <location>
        <begin position="160"/>
        <end position="191"/>
    </location>
</feature>
<dbReference type="PANTHER" id="PTHR45640">
    <property type="entry name" value="HEAT SHOCK PROTEIN HSP-12.2-RELATED"/>
    <property type="match status" value="1"/>
</dbReference>
<dbReference type="PROSITE" id="PS01031">
    <property type="entry name" value="SHSP"/>
    <property type="match status" value="1"/>
</dbReference>
<dbReference type="PRINTS" id="PR00299">
    <property type="entry name" value="ACRYSTALLIN"/>
</dbReference>
<accession>A0ABD2MKA8</accession>
<feature type="binding site" evidence="3">
    <location>
        <position position="113"/>
    </location>
    <ligand>
        <name>Zn(2+)</name>
        <dbReference type="ChEBI" id="CHEBI:29105"/>
        <label>1</label>
    </ligand>
</feature>
<comment type="similarity">
    <text evidence="2 4 5">Belongs to the small heat shock protein (HSP20) family.</text>
</comment>
<dbReference type="EMBL" id="JABFTP020000001">
    <property type="protein sequence ID" value="KAL3266740.1"/>
    <property type="molecule type" value="Genomic_DNA"/>
</dbReference>
<organism evidence="8 9">
    <name type="scientific">Cryptolaemus montrouzieri</name>
    <dbReference type="NCBI Taxonomy" id="559131"/>
    <lineage>
        <taxon>Eukaryota</taxon>
        <taxon>Metazoa</taxon>
        <taxon>Ecdysozoa</taxon>
        <taxon>Arthropoda</taxon>
        <taxon>Hexapoda</taxon>
        <taxon>Insecta</taxon>
        <taxon>Pterygota</taxon>
        <taxon>Neoptera</taxon>
        <taxon>Endopterygota</taxon>
        <taxon>Coleoptera</taxon>
        <taxon>Polyphaga</taxon>
        <taxon>Cucujiformia</taxon>
        <taxon>Coccinelloidea</taxon>
        <taxon>Coccinellidae</taxon>
        <taxon>Scymninae</taxon>
        <taxon>Scymnini</taxon>
        <taxon>Cryptolaemus</taxon>
    </lineage>
</organism>
<dbReference type="InterPro" id="IPR001436">
    <property type="entry name" value="Alpha-crystallin/sHSP_animal"/>
</dbReference>
<feature type="binding site" evidence="3">
    <location>
        <position position="106"/>
    </location>
    <ligand>
        <name>Zn(2+)</name>
        <dbReference type="ChEBI" id="CHEBI:29105"/>
        <label>1</label>
    </ligand>
</feature>
<gene>
    <name evidence="8" type="ORF">HHI36_010901</name>
</gene>
<evidence type="ECO:0000256" key="1">
    <source>
        <dbReference type="ARBA" id="ARBA00023016"/>
    </source>
</evidence>
<proteinExistence type="inferred from homology"/>
<evidence type="ECO:0000259" key="7">
    <source>
        <dbReference type="PROSITE" id="PS01031"/>
    </source>
</evidence>
<dbReference type="Proteomes" id="UP001516400">
    <property type="component" value="Unassembled WGS sequence"/>
</dbReference>
<name>A0ABD2MKA8_9CUCU</name>
<evidence type="ECO:0000256" key="3">
    <source>
        <dbReference type="PIRSR" id="PIRSR036514-1"/>
    </source>
</evidence>
<keyword evidence="3" id="KW-0862">Zinc</keyword>
<dbReference type="InterPro" id="IPR008978">
    <property type="entry name" value="HSP20-like_chaperone"/>
</dbReference>
<comment type="caution">
    <text evidence="8">The sequence shown here is derived from an EMBL/GenBank/DDBJ whole genome shotgun (WGS) entry which is preliminary data.</text>
</comment>
<evidence type="ECO:0000256" key="5">
    <source>
        <dbReference type="RuleBase" id="RU003616"/>
    </source>
</evidence>
<feature type="domain" description="SHSP" evidence="7">
    <location>
        <begin position="57"/>
        <end position="165"/>
    </location>
</feature>
<feature type="compositionally biased region" description="Polar residues" evidence="6">
    <location>
        <begin position="181"/>
        <end position="191"/>
    </location>
</feature>
<keyword evidence="1" id="KW-0346">Stress response</keyword>
<feature type="binding site" evidence="3">
    <location>
        <position position="108"/>
    </location>
    <ligand>
        <name>Zn(2+)</name>
        <dbReference type="ChEBI" id="CHEBI:29105"/>
        <label>1</label>
    </ligand>
</feature>
<dbReference type="InterPro" id="IPR002068">
    <property type="entry name" value="A-crystallin/Hsp20_dom"/>
</dbReference>
<evidence type="ECO:0000256" key="6">
    <source>
        <dbReference type="SAM" id="MobiDB-lite"/>
    </source>
</evidence>
<dbReference type="InterPro" id="IPR055269">
    <property type="entry name" value="Alpha-crystallin/HSP_16"/>
</dbReference>
<dbReference type="GO" id="GO:0009408">
    <property type="term" value="P:response to heat"/>
    <property type="evidence" value="ECO:0007669"/>
    <property type="project" value="UniProtKB-ARBA"/>
</dbReference>
<dbReference type="AlphaFoldDB" id="A0ABD2MKA8"/>
<keyword evidence="3" id="KW-0479">Metal-binding</keyword>
<evidence type="ECO:0000313" key="8">
    <source>
        <dbReference type="EMBL" id="KAL3266740.1"/>
    </source>
</evidence>
<reference evidence="8 9" key="1">
    <citation type="journal article" date="2021" name="BMC Biol.">
        <title>Horizontally acquired antibacterial genes associated with adaptive radiation of ladybird beetles.</title>
        <authorList>
            <person name="Li H.S."/>
            <person name="Tang X.F."/>
            <person name="Huang Y.H."/>
            <person name="Xu Z.Y."/>
            <person name="Chen M.L."/>
            <person name="Du X.Y."/>
            <person name="Qiu B.Y."/>
            <person name="Chen P.T."/>
            <person name="Zhang W."/>
            <person name="Slipinski A."/>
            <person name="Escalona H.E."/>
            <person name="Waterhouse R.M."/>
            <person name="Zwick A."/>
            <person name="Pang H."/>
        </authorList>
    </citation>
    <scope>NUCLEOTIDE SEQUENCE [LARGE SCALE GENOMIC DNA]</scope>
    <source>
        <strain evidence="8">SYSU2018</strain>
    </source>
</reference>
<dbReference type="Gene3D" id="2.60.40.790">
    <property type="match status" value="1"/>
</dbReference>
<sequence length="191" mass="21561">MSLLPLLLDDFIRPSRLLDQHFGLTLDPEDMCSPLMLPRDLRLSTIYPRSYLRPWKTNASVQDLGSTVQIDKDKFQANLDVQQFRPEELTVQVANADNIVVIEGQHKERQDEHGMISRHFVRKYSIPKSCDITKVECHLSSDGILTVFAPKLQDNSANSINIPITQTGKPMKAEVSRRNETSGAGDNTDSK</sequence>
<dbReference type="PIRSF" id="PIRSF036514">
    <property type="entry name" value="Sm_HSP_B1"/>
    <property type="match status" value="1"/>
</dbReference>
<protein>
    <recommendedName>
        <fullName evidence="7">SHSP domain-containing protein</fullName>
    </recommendedName>
</protein>
<dbReference type="GO" id="GO:0005737">
    <property type="term" value="C:cytoplasm"/>
    <property type="evidence" value="ECO:0007669"/>
    <property type="project" value="UniProtKB-ARBA"/>
</dbReference>
<keyword evidence="9" id="KW-1185">Reference proteome</keyword>
<dbReference type="PANTHER" id="PTHR45640:SF13">
    <property type="entry name" value="HEAT SHOCK PROTEIN 22-RELATED"/>
    <property type="match status" value="1"/>
</dbReference>
<evidence type="ECO:0000256" key="2">
    <source>
        <dbReference type="PIRNR" id="PIRNR036514"/>
    </source>
</evidence>
<dbReference type="SUPFAM" id="SSF49764">
    <property type="entry name" value="HSP20-like chaperones"/>
    <property type="match status" value="1"/>
</dbReference>
<evidence type="ECO:0000313" key="9">
    <source>
        <dbReference type="Proteomes" id="UP001516400"/>
    </source>
</evidence>
<dbReference type="Pfam" id="PF00011">
    <property type="entry name" value="HSP20"/>
    <property type="match status" value="1"/>
</dbReference>
<evidence type="ECO:0000256" key="4">
    <source>
        <dbReference type="PROSITE-ProRule" id="PRU00285"/>
    </source>
</evidence>
<feature type="compositionally biased region" description="Basic and acidic residues" evidence="6">
    <location>
        <begin position="171"/>
        <end position="180"/>
    </location>
</feature>